<dbReference type="GO" id="GO:0071816">
    <property type="term" value="P:tail-anchored membrane protein insertion into ER membrane"/>
    <property type="evidence" value="ECO:0007669"/>
    <property type="project" value="InterPro"/>
</dbReference>
<dbReference type="Pfam" id="PF04420">
    <property type="entry name" value="CHD5"/>
    <property type="match status" value="1"/>
</dbReference>
<evidence type="ECO:0000313" key="11">
    <source>
        <dbReference type="EMBL" id="KMM73534.1"/>
    </source>
</evidence>
<dbReference type="SMR" id="A0A0J6FWE2"/>
<evidence type="ECO:0000256" key="2">
    <source>
        <dbReference type="ARBA" id="ARBA00010799"/>
    </source>
</evidence>
<feature type="region of interest" description="Disordered" evidence="10">
    <location>
        <begin position="189"/>
        <end position="210"/>
    </location>
</feature>
<keyword evidence="8 9" id="KW-0472">Membrane</keyword>
<evidence type="ECO:0000256" key="8">
    <source>
        <dbReference type="ARBA" id="ARBA00023136"/>
    </source>
</evidence>
<evidence type="ECO:0000256" key="5">
    <source>
        <dbReference type="ARBA" id="ARBA00022824"/>
    </source>
</evidence>
<comment type="similarity">
    <text evidence="2 9">Belongs to the WRB/GET1 family.</text>
</comment>
<evidence type="ECO:0000256" key="4">
    <source>
        <dbReference type="ARBA" id="ARBA00022692"/>
    </source>
</evidence>
<evidence type="ECO:0000256" key="1">
    <source>
        <dbReference type="ARBA" id="ARBA00004477"/>
    </source>
</evidence>
<dbReference type="GO" id="GO:0043529">
    <property type="term" value="C:GET complex"/>
    <property type="evidence" value="ECO:0007669"/>
    <property type="project" value="InterPro"/>
</dbReference>
<dbReference type="InterPro" id="IPR029012">
    <property type="entry name" value="Helix_hairpin_bin_sf"/>
</dbReference>
<feature type="coiled-coil region" evidence="9">
    <location>
        <begin position="41"/>
        <end position="68"/>
    </location>
</feature>
<dbReference type="GO" id="GO:0005789">
    <property type="term" value="C:endoplasmic reticulum membrane"/>
    <property type="evidence" value="ECO:0007669"/>
    <property type="project" value="UniProtKB-SubCell"/>
</dbReference>
<dbReference type="PANTHER" id="PTHR42650">
    <property type="entry name" value="TAIL-ANCHORED PROTEIN INSERTION RECEPTOR WRB"/>
    <property type="match status" value="1"/>
</dbReference>
<evidence type="ECO:0000256" key="7">
    <source>
        <dbReference type="ARBA" id="ARBA00023054"/>
    </source>
</evidence>
<proteinExistence type="inferred from homology"/>
<keyword evidence="4 9" id="KW-0812">Transmembrane</keyword>
<dbReference type="VEuPathDB" id="FungiDB:CPAG_09821"/>
<keyword evidence="7 9" id="KW-0175">Coiled coil</keyword>
<dbReference type="OrthoDB" id="69461at2759"/>
<comment type="caution">
    <text evidence="9">Lacks conserved residue(s) required for the propagation of feature annotation.</text>
</comment>
<reference evidence="12" key="2">
    <citation type="journal article" date="2009" name="Genome Res.">
        <title>Comparative genomic analyses of the human fungal pathogens Coccidioides and their relatives.</title>
        <authorList>
            <person name="Sharpton T.J."/>
            <person name="Stajich J.E."/>
            <person name="Rounsley S.D."/>
            <person name="Gardner M.J."/>
            <person name="Wortman J.R."/>
            <person name="Jordar V.S."/>
            <person name="Maiti R."/>
            <person name="Kodira C.D."/>
            <person name="Neafsey D.E."/>
            <person name="Zeng Q."/>
            <person name="Hung C.-Y."/>
            <person name="McMahan C."/>
            <person name="Muszewska A."/>
            <person name="Grynberg M."/>
            <person name="Mandel M.A."/>
            <person name="Kellner E.M."/>
            <person name="Barker B.M."/>
            <person name="Galgiani J.N."/>
            <person name="Orbach M.J."/>
            <person name="Kirkland T.N."/>
            <person name="Cole G.T."/>
            <person name="Henn M.R."/>
            <person name="Birren B.W."/>
            <person name="Taylor J.W."/>
        </authorList>
    </citation>
    <scope>NUCLEOTIDE SEQUENCE [LARGE SCALE GENOMIC DNA]</scope>
    <source>
        <strain evidence="12">RMSCC 3488</strain>
    </source>
</reference>
<feature type="topological domain" description="Lumenal" evidence="9">
    <location>
        <begin position="1"/>
        <end position="4"/>
    </location>
</feature>
<dbReference type="Gene3D" id="1.10.287.660">
    <property type="entry name" value="Helix hairpin bin"/>
    <property type="match status" value="1"/>
</dbReference>
<evidence type="ECO:0000313" key="12">
    <source>
        <dbReference type="Proteomes" id="UP000054567"/>
    </source>
</evidence>
<reference evidence="12" key="3">
    <citation type="journal article" date="2010" name="Genome Res.">
        <title>Population genomic sequencing of Coccidioides fungi reveals recent hybridization and transposon control.</title>
        <authorList>
            <person name="Neafsey D.E."/>
            <person name="Barker B.M."/>
            <person name="Sharpton T.J."/>
            <person name="Stajich J.E."/>
            <person name="Park D.J."/>
            <person name="Whiston E."/>
            <person name="Hung C.-Y."/>
            <person name="McMahan C."/>
            <person name="White J."/>
            <person name="Sykes S."/>
            <person name="Heiman D."/>
            <person name="Young S."/>
            <person name="Zeng Q."/>
            <person name="Abouelleil A."/>
            <person name="Aftuck L."/>
            <person name="Bessette D."/>
            <person name="Brown A."/>
            <person name="FitzGerald M."/>
            <person name="Lui A."/>
            <person name="Macdonald J.P."/>
            <person name="Priest M."/>
            <person name="Orbach M.J."/>
            <person name="Galgiani J.N."/>
            <person name="Kirkland T.N."/>
            <person name="Cole G.T."/>
            <person name="Birren B.W."/>
            <person name="Henn M.R."/>
            <person name="Taylor J.W."/>
            <person name="Rounsley S.D."/>
        </authorList>
    </citation>
    <scope>NUCLEOTIDE SEQUENCE [LARGE SCALE GENOMIC DNA]</scope>
    <source>
        <strain evidence="12">RMSCC 3488</strain>
    </source>
</reference>
<dbReference type="AlphaFoldDB" id="A0A0J6FWE2"/>
<dbReference type="HAMAP" id="MF_03113">
    <property type="entry name" value="Get1"/>
    <property type="match status" value="1"/>
</dbReference>
<protein>
    <submittedName>
        <fullName evidence="11">Uncharacterized protein</fullName>
    </submittedName>
</protein>
<dbReference type="GO" id="GO:0043495">
    <property type="term" value="F:protein-membrane adaptor activity"/>
    <property type="evidence" value="ECO:0007669"/>
    <property type="project" value="TreeGrafter"/>
</dbReference>
<dbReference type="EMBL" id="DS268114">
    <property type="protein sequence ID" value="KMM73534.1"/>
    <property type="molecule type" value="Genomic_DNA"/>
</dbReference>
<dbReference type="Proteomes" id="UP000054567">
    <property type="component" value="Unassembled WGS sequence"/>
</dbReference>
<comment type="subcellular location">
    <subcellularLocation>
        <location evidence="1">Endoplasmic reticulum membrane</location>
        <topology evidence="1">Multi-pass membrane protein</topology>
    </subcellularLocation>
</comment>
<evidence type="ECO:0000256" key="6">
    <source>
        <dbReference type="ARBA" id="ARBA00022989"/>
    </source>
</evidence>
<dbReference type="InterPro" id="IPR027538">
    <property type="entry name" value="Get1_fungi"/>
</dbReference>
<dbReference type="PANTHER" id="PTHR42650:SF1">
    <property type="entry name" value="GUIDED ENTRY OF TAIL-ANCHORED PROTEINS FACTOR 1"/>
    <property type="match status" value="1"/>
</dbReference>
<dbReference type="FunFam" id="1.10.287.660:FF:000006">
    <property type="entry name" value="Protein GET1"/>
    <property type="match status" value="1"/>
</dbReference>
<gene>
    <name evidence="9" type="primary">GET1</name>
    <name evidence="11" type="ORF">CPAG_09821</name>
</gene>
<feature type="topological domain" description="Cytoplasmic" evidence="9">
    <location>
        <begin position="173"/>
        <end position="210"/>
    </location>
</feature>
<dbReference type="InterPro" id="IPR028945">
    <property type="entry name" value="Get1"/>
</dbReference>
<accession>A0A0J6FWE2</accession>
<organism evidence="11 12">
    <name type="scientific">Coccidioides posadasii RMSCC 3488</name>
    <dbReference type="NCBI Taxonomy" id="454284"/>
    <lineage>
        <taxon>Eukaryota</taxon>
        <taxon>Fungi</taxon>
        <taxon>Dikarya</taxon>
        <taxon>Ascomycota</taxon>
        <taxon>Pezizomycotina</taxon>
        <taxon>Eurotiomycetes</taxon>
        <taxon>Eurotiomycetidae</taxon>
        <taxon>Onygenales</taxon>
        <taxon>Onygenaceae</taxon>
        <taxon>Coccidioides</taxon>
    </lineage>
</organism>
<keyword evidence="6 9" id="KW-1133">Transmembrane helix</keyword>
<reference evidence="11 12" key="1">
    <citation type="submission" date="2007-06" db="EMBL/GenBank/DDBJ databases">
        <title>The Genome Sequence of Coccidioides posadasii RMSCC_3488.</title>
        <authorList>
            <consortium name="Coccidioides Genome Resources Consortium"/>
            <consortium name="The Broad Institute Genome Sequencing Platform"/>
            <person name="Henn M.R."/>
            <person name="Sykes S."/>
            <person name="Young S."/>
            <person name="Jaffe D."/>
            <person name="Berlin A."/>
            <person name="Alvarez P."/>
            <person name="Butler J."/>
            <person name="Gnerre S."/>
            <person name="Grabherr M."/>
            <person name="Mauceli E."/>
            <person name="Brockman W."/>
            <person name="Kodira C."/>
            <person name="Alvarado L."/>
            <person name="Zeng Q."/>
            <person name="Crawford M."/>
            <person name="Antoine C."/>
            <person name="Devon K."/>
            <person name="Galgiani J."/>
            <person name="Orsborn K."/>
            <person name="Lewis M.L."/>
            <person name="Nusbaum C."/>
            <person name="Galagan J."/>
            <person name="Birren B."/>
        </authorList>
    </citation>
    <scope>NUCLEOTIDE SEQUENCE [LARGE SCALE GENOMIC DNA]</scope>
    <source>
        <strain evidence="11 12">RMSCC 3488</strain>
    </source>
</reference>
<evidence type="ECO:0000256" key="9">
    <source>
        <dbReference type="HAMAP-Rule" id="MF_03113"/>
    </source>
</evidence>
<name>A0A0J6FWE2_COCPO</name>
<keyword evidence="5 9" id="KW-0256">Endoplasmic reticulum</keyword>
<evidence type="ECO:0000256" key="3">
    <source>
        <dbReference type="ARBA" id="ARBA00022448"/>
    </source>
</evidence>
<keyword evidence="3 9" id="KW-0813">Transport</keyword>
<sequence length="210" mass="23848">MPSLLIIVLIIHVVTYLINTIGANTIDSLLWLLYLKLPNQTSQTADEQRRLKREVMQLKREMNATSSQDEFAKWAKLRRRHDKTMEEYEAKNKALGKHKSSFDLAVKSVRFFSTTGLKLFLQFWFSKTPIFELPRGWIPWQVEWVLSFPRAPLGTVSIQIWGGVCATVVSLAGDAIGVVNVYLTSKAPKQKEPATSGENSARPMAIKKEL</sequence>
<evidence type="ECO:0000256" key="10">
    <source>
        <dbReference type="SAM" id="MobiDB-lite"/>
    </source>
</evidence>